<dbReference type="EMBL" id="LODL01000007">
    <property type="protein sequence ID" value="KXB32206.1"/>
    <property type="molecule type" value="Genomic_DNA"/>
</dbReference>
<proteinExistence type="predicted"/>
<evidence type="ECO:0000313" key="2">
    <source>
        <dbReference type="Proteomes" id="UP000070186"/>
    </source>
</evidence>
<dbReference type="GO" id="GO:0032298">
    <property type="term" value="P:positive regulation of DNA-templated DNA replication initiation"/>
    <property type="evidence" value="ECO:0007669"/>
    <property type="project" value="TreeGrafter"/>
</dbReference>
<dbReference type="PANTHER" id="PTHR38767:SF1">
    <property type="entry name" value="DNA POLYMERASE III SUBUNIT CHI"/>
    <property type="match status" value="1"/>
</dbReference>
<gene>
    <name evidence="1" type="ORF">AT959_03885</name>
</gene>
<dbReference type="AlphaFoldDB" id="A0A133XMQ2"/>
<dbReference type="GO" id="GO:0006260">
    <property type="term" value="P:DNA replication"/>
    <property type="evidence" value="ECO:0007669"/>
    <property type="project" value="InterPro"/>
</dbReference>
<keyword evidence="2" id="KW-1185">Reference proteome</keyword>
<dbReference type="STRING" id="281362.AT959_03885"/>
<accession>A0A133XMQ2</accession>
<dbReference type="Gene3D" id="3.40.50.10110">
    <property type="entry name" value="DNA polymerase III subunit chi"/>
    <property type="match status" value="1"/>
</dbReference>
<dbReference type="Pfam" id="PF04364">
    <property type="entry name" value="DNA_pol3_chi"/>
    <property type="match status" value="1"/>
</dbReference>
<dbReference type="InterPro" id="IPR007459">
    <property type="entry name" value="DNA_pol3_chi"/>
</dbReference>
<reference evidence="1 2" key="1">
    <citation type="submission" date="2015-12" db="EMBL/GenBank/DDBJ databases">
        <title>Nitrous oxide reduction kinetics distinguish bacteria harboring typical versus atypical NosZ.</title>
        <authorList>
            <person name="Yoon S."/>
            <person name="Nissen S."/>
            <person name="Park D."/>
            <person name="Sanford R.A."/>
            <person name="Loeffler F.E."/>
        </authorList>
    </citation>
    <scope>NUCLEOTIDE SEQUENCE [LARGE SCALE GENOMIC DNA]</scope>
    <source>
        <strain evidence="1 2">ATCC BAA-841</strain>
    </source>
</reference>
<dbReference type="PANTHER" id="PTHR38767">
    <property type="entry name" value="DNA POLYMERASE III SUBUNIT CHI"/>
    <property type="match status" value="1"/>
</dbReference>
<dbReference type="GO" id="GO:0003677">
    <property type="term" value="F:DNA binding"/>
    <property type="evidence" value="ECO:0007669"/>
    <property type="project" value="InterPro"/>
</dbReference>
<protein>
    <submittedName>
        <fullName evidence="1">DNA polymerase III subunit chi</fullName>
    </submittedName>
</protein>
<evidence type="ECO:0000313" key="1">
    <source>
        <dbReference type="EMBL" id="KXB32206.1"/>
    </source>
</evidence>
<dbReference type="InterPro" id="IPR036768">
    <property type="entry name" value="PolIII_chi_sf"/>
</dbReference>
<comment type="caution">
    <text evidence="1">The sequence shown here is derived from an EMBL/GenBank/DDBJ whole genome shotgun (WGS) entry which is preliminary data.</text>
</comment>
<sequence length="140" mass="15676">MTQVFFYHGASDRIAAACALLGGAYAKGKAMLVYAPEKEVASSVDRMLWTHPALSFVPHCSADSPLAAETPILITDTLESVAQDERLMNLSREIPPGFSRFQNLIEVVGQEEADRNAARERVKFYKDRGYEVRYFDLSDR</sequence>
<organism evidence="1 2">
    <name type="scientific">Dechloromonas denitrificans</name>
    <dbReference type="NCBI Taxonomy" id="281362"/>
    <lineage>
        <taxon>Bacteria</taxon>
        <taxon>Pseudomonadati</taxon>
        <taxon>Pseudomonadota</taxon>
        <taxon>Betaproteobacteria</taxon>
        <taxon>Rhodocyclales</taxon>
        <taxon>Azonexaceae</taxon>
        <taxon>Dechloromonas</taxon>
    </lineage>
</organism>
<dbReference type="GO" id="GO:0003887">
    <property type="term" value="F:DNA-directed DNA polymerase activity"/>
    <property type="evidence" value="ECO:0007669"/>
    <property type="project" value="InterPro"/>
</dbReference>
<dbReference type="Proteomes" id="UP000070186">
    <property type="component" value="Unassembled WGS sequence"/>
</dbReference>
<name>A0A133XMQ2_9RHOO</name>
<dbReference type="RefSeq" id="WP_066880781.1">
    <property type="nucleotide sequence ID" value="NZ_LODL01000007.1"/>
</dbReference>
<dbReference type="SUPFAM" id="SSF102400">
    <property type="entry name" value="DNA polymerase III chi subunit"/>
    <property type="match status" value="1"/>
</dbReference>